<reference evidence="1 2" key="1">
    <citation type="journal article" date="2021" name="Nat. Commun.">
        <title>Genetic determinants of endophytism in the Arabidopsis root mycobiome.</title>
        <authorList>
            <person name="Mesny F."/>
            <person name="Miyauchi S."/>
            <person name="Thiergart T."/>
            <person name="Pickel B."/>
            <person name="Atanasova L."/>
            <person name="Karlsson M."/>
            <person name="Huettel B."/>
            <person name="Barry K.W."/>
            <person name="Haridas S."/>
            <person name="Chen C."/>
            <person name="Bauer D."/>
            <person name="Andreopoulos W."/>
            <person name="Pangilinan J."/>
            <person name="LaButti K."/>
            <person name="Riley R."/>
            <person name="Lipzen A."/>
            <person name="Clum A."/>
            <person name="Drula E."/>
            <person name="Henrissat B."/>
            <person name="Kohler A."/>
            <person name="Grigoriev I.V."/>
            <person name="Martin F.M."/>
            <person name="Hacquard S."/>
        </authorList>
    </citation>
    <scope>NUCLEOTIDE SEQUENCE [LARGE SCALE GENOMIC DNA]</scope>
    <source>
        <strain evidence="1 2">MPI-SDFR-AT-0080</strain>
    </source>
</reference>
<proteinExistence type="predicted"/>
<protein>
    <submittedName>
        <fullName evidence="1">Uncharacterized protein</fullName>
    </submittedName>
</protein>
<gene>
    <name evidence="1" type="ORF">B0J12DRAFT_379304</name>
</gene>
<dbReference type="Proteomes" id="UP000774617">
    <property type="component" value="Unassembled WGS sequence"/>
</dbReference>
<comment type="caution">
    <text evidence="1">The sequence shown here is derived from an EMBL/GenBank/DDBJ whole genome shotgun (WGS) entry which is preliminary data.</text>
</comment>
<name>A0ABQ8GKM3_9PEZI</name>
<organism evidence="1 2">
    <name type="scientific">Macrophomina phaseolina</name>
    <dbReference type="NCBI Taxonomy" id="35725"/>
    <lineage>
        <taxon>Eukaryota</taxon>
        <taxon>Fungi</taxon>
        <taxon>Dikarya</taxon>
        <taxon>Ascomycota</taxon>
        <taxon>Pezizomycotina</taxon>
        <taxon>Dothideomycetes</taxon>
        <taxon>Dothideomycetes incertae sedis</taxon>
        <taxon>Botryosphaeriales</taxon>
        <taxon>Botryosphaeriaceae</taxon>
        <taxon>Macrophomina</taxon>
    </lineage>
</organism>
<evidence type="ECO:0000313" key="2">
    <source>
        <dbReference type="Proteomes" id="UP000774617"/>
    </source>
</evidence>
<sequence length="255" mass="28174">MTANLAPSAWLEAWCTSDQLQFLASGVDSSRREANIYRKVHGAPISVCTDCSPLPEHENDIASPPGSQDYLPALYAHPLPFSLAVMLRKRPRPVHFALLRLELGPVNRALFPAMAVSAPIIRDVPLDAVSARLISSGERAKLFTACVRYSFHKMRGGHSLYISLMCRILAILRTGQRGSLLPALQLHKEHLHLLDESTVSRNDRSRHAVSAQAMPLTTASLSRTLPDPAIMKMGPFGSREALRRWSATARSVLRR</sequence>
<keyword evidence="2" id="KW-1185">Reference proteome</keyword>
<accession>A0ABQ8GKM3</accession>
<dbReference type="EMBL" id="JAGTJR010000006">
    <property type="protein sequence ID" value="KAH7058969.1"/>
    <property type="molecule type" value="Genomic_DNA"/>
</dbReference>
<evidence type="ECO:0000313" key="1">
    <source>
        <dbReference type="EMBL" id="KAH7058969.1"/>
    </source>
</evidence>